<sequence>MRGRSGNRYTVNLRKMECDCGKWSEFGIPCSHVQSVCKSWDIEATNYAKPYYGICSYLATYRGIYTPLSGKHYWDTPPFELFHNETLCVSRRVGRDQTTRIRYEMDWAHR</sequence>
<reference evidence="3" key="1">
    <citation type="submission" date="2019-10" db="EMBL/GenBank/DDBJ databases">
        <authorList>
            <person name="Zhang R."/>
            <person name="Pan Y."/>
            <person name="Wang J."/>
            <person name="Ma R."/>
            <person name="Yu S."/>
        </authorList>
    </citation>
    <scope>NUCLEOTIDE SEQUENCE</scope>
    <source>
        <strain evidence="3">LA-IB0</strain>
        <tissue evidence="3">Leaf</tissue>
    </source>
</reference>
<evidence type="ECO:0000313" key="3">
    <source>
        <dbReference type="EMBL" id="KAG8365874.1"/>
    </source>
</evidence>
<evidence type="ECO:0000256" key="1">
    <source>
        <dbReference type="PROSITE-ProRule" id="PRU00325"/>
    </source>
</evidence>
<keyword evidence="1" id="KW-0863">Zinc-finger</keyword>
<dbReference type="EMBL" id="WHWC01000017">
    <property type="protein sequence ID" value="KAG8365874.1"/>
    <property type="molecule type" value="Genomic_DNA"/>
</dbReference>
<dbReference type="Proteomes" id="UP000826271">
    <property type="component" value="Unassembled WGS sequence"/>
</dbReference>
<keyword evidence="1" id="KW-0862">Zinc</keyword>
<comment type="caution">
    <text evidence="3">The sequence shown here is derived from an EMBL/GenBank/DDBJ whole genome shotgun (WGS) entry which is preliminary data.</text>
</comment>
<dbReference type="InterPro" id="IPR007527">
    <property type="entry name" value="Znf_SWIM"/>
</dbReference>
<dbReference type="GO" id="GO:0008270">
    <property type="term" value="F:zinc ion binding"/>
    <property type="evidence" value="ECO:0007669"/>
    <property type="project" value="UniProtKB-KW"/>
</dbReference>
<proteinExistence type="predicted"/>
<dbReference type="PROSITE" id="PS50966">
    <property type="entry name" value="ZF_SWIM"/>
    <property type="match status" value="1"/>
</dbReference>
<organism evidence="3 4">
    <name type="scientific">Buddleja alternifolia</name>
    <dbReference type="NCBI Taxonomy" id="168488"/>
    <lineage>
        <taxon>Eukaryota</taxon>
        <taxon>Viridiplantae</taxon>
        <taxon>Streptophyta</taxon>
        <taxon>Embryophyta</taxon>
        <taxon>Tracheophyta</taxon>
        <taxon>Spermatophyta</taxon>
        <taxon>Magnoliopsida</taxon>
        <taxon>eudicotyledons</taxon>
        <taxon>Gunneridae</taxon>
        <taxon>Pentapetalae</taxon>
        <taxon>asterids</taxon>
        <taxon>lamiids</taxon>
        <taxon>Lamiales</taxon>
        <taxon>Scrophulariaceae</taxon>
        <taxon>Buddlejeae</taxon>
        <taxon>Buddleja</taxon>
    </lineage>
</organism>
<keyword evidence="4" id="KW-1185">Reference proteome</keyword>
<evidence type="ECO:0000259" key="2">
    <source>
        <dbReference type="PROSITE" id="PS50966"/>
    </source>
</evidence>
<dbReference type="AlphaFoldDB" id="A0AAV6W6Z4"/>
<evidence type="ECO:0000313" key="4">
    <source>
        <dbReference type="Proteomes" id="UP000826271"/>
    </source>
</evidence>
<feature type="domain" description="SWIM-type" evidence="2">
    <location>
        <begin position="9"/>
        <end position="41"/>
    </location>
</feature>
<gene>
    <name evidence="3" type="ORF">BUALT_Bualt17G0017300</name>
</gene>
<dbReference type="Pfam" id="PF04434">
    <property type="entry name" value="SWIM"/>
    <property type="match status" value="1"/>
</dbReference>
<name>A0AAV6W6Z4_9LAMI</name>
<protein>
    <recommendedName>
        <fullName evidence="2">SWIM-type domain-containing protein</fullName>
    </recommendedName>
</protein>
<accession>A0AAV6W6Z4</accession>
<keyword evidence="1" id="KW-0479">Metal-binding</keyword>